<comment type="catalytic activity">
    <reaction evidence="1 9 10">
        <text>[protein]-peptidylproline (omega=180) = [protein]-peptidylproline (omega=0)</text>
        <dbReference type="Rhea" id="RHEA:16237"/>
        <dbReference type="Rhea" id="RHEA-COMP:10747"/>
        <dbReference type="Rhea" id="RHEA-COMP:10748"/>
        <dbReference type="ChEBI" id="CHEBI:83833"/>
        <dbReference type="ChEBI" id="CHEBI:83834"/>
        <dbReference type="EC" id="5.2.1.8"/>
    </reaction>
</comment>
<evidence type="ECO:0000256" key="8">
    <source>
        <dbReference type="ARBA" id="ARBA00037071"/>
    </source>
</evidence>
<dbReference type="InterPro" id="IPR048261">
    <property type="entry name" value="SlpA/SlyD-like_ins_sf"/>
</dbReference>
<evidence type="ECO:0000313" key="12">
    <source>
        <dbReference type="EMBL" id="PXV64486.1"/>
    </source>
</evidence>
<evidence type="ECO:0000256" key="6">
    <source>
        <dbReference type="ARBA" id="ARBA00023186"/>
    </source>
</evidence>
<evidence type="ECO:0000256" key="1">
    <source>
        <dbReference type="ARBA" id="ARBA00000971"/>
    </source>
</evidence>
<dbReference type="InterPro" id="IPR046357">
    <property type="entry name" value="PPIase_dom_sf"/>
</dbReference>
<dbReference type="GO" id="GO:0042026">
    <property type="term" value="P:protein refolding"/>
    <property type="evidence" value="ECO:0007669"/>
    <property type="project" value="UniProtKB-ARBA"/>
</dbReference>
<dbReference type="AlphaFoldDB" id="A0A2V3PR99"/>
<evidence type="ECO:0000313" key="13">
    <source>
        <dbReference type="Proteomes" id="UP000247973"/>
    </source>
</evidence>
<sequence>MKISPNKFVSLSYDLNVGEGDEKELMEKATPEQPLEFIFGTNSMLEAFEKNVDGLAEGDSFDFILTPDQAYGEYDDEHLVDLPKNIFEVDGKVDESVVFEGNTIPMMDSNGNRLNGSVVSVSDDTVQMDFNHPLAGETLHFTGNVLSIREASAEEIAALFAPQGGGCGSGCGCGSSDESEGCGSGCGCGSSDESEGSSCGSGCGCH</sequence>
<evidence type="ECO:0000256" key="4">
    <source>
        <dbReference type="ARBA" id="ARBA00022490"/>
    </source>
</evidence>
<evidence type="ECO:0000256" key="2">
    <source>
        <dbReference type="ARBA" id="ARBA00004496"/>
    </source>
</evidence>
<keyword evidence="4" id="KW-0963">Cytoplasm</keyword>
<gene>
    <name evidence="12" type="ORF">CLV62_110130</name>
</gene>
<evidence type="ECO:0000256" key="10">
    <source>
        <dbReference type="RuleBase" id="RU003915"/>
    </source>
</evidence>
<dbReference type="RefSeq" id="WP_110310599.1">
    <property type="nucleotide sequence ID" value="NZ_QICL01000010.1"/>
</dbReference>
<dbReference type="OrthoDB" id="9808891at2"/>
<name>A0A2V3PR99_9BACT</name>
<comment type="subcellular location">
    <subcellularLocation>
        <location evidence="2">Cytoplasm</location>
    </subcellularLocation>
</comment>
<dbReference type="Pfam" id="PF00254">
    <property type="entry name" value="FKBP_C"/>
    <property type="match status" value="1"/>
</dbReference>
<evidence type="ECO:0000259" key="11">
    <source>
        <dbReference type="PROSITE" id="PS50059"/>
    </source>
</evidence>
<keyword evidence="7 9" id="KW-0413">Isomerase</keyword>
<keyword evidence="5 9" id="KW-0697">Rotamase</keyword>
<organism evidence="12 13">
    <name type="scientific">Dysgonomonas alginatilytica</name>
    <dbReference type="NCBI Taxonomy" id="1605892"/>
    <lineage>
        <taxon>Bacteria</taxon>
        <taxon>Pseudomonadati</taxon>
        <taxon>Bacteroidota</taxon>
        <taxon>Bacteroidia</taxon>
        <taxon>Bacteroidales</taxon>
        <taxon>Dysgonomonadaceae</taxon>
        <taxon>Dysgonomonas</taxon>
    </lineage>
</organism>
<dbReference type="SUPFAM" id="SSF54534">
    <property type="entry name" value="FKBP-like"/>
    <property type="match status" value="1"/>
</dbReference>
<dbReference type="EMBL" id="QICL01000010">
    <property type="protein sequence ID" value="PXV64486.1"/>
    <property type="molecule type" value="Genomic_DNA"/>
</dbReference>
<comment type="similarity">
    <text evidence="3 10">Belongs to the FKBP-type PPIase family.</text>
</comment>
<dbReference type="PANTHER" id="PTHR47861">
    <property type="entry name" value="FKBP-TYPE PEPTIDYL-PROLYL CIS-TRANS ISOMERASE SLYD"/>
    <property type="match status" value="1"/>
</dbReference>
<evidence type="ECO:0000256" key="3">
    <source>
        <dbReference type="ARBA" id="ARBA00006577"/>
    </source>
</evidence>
<dbReference type="PANTHER" id="PTHR47861:SF3">
    <property type="entry name" value="FKBP-TYPE PEPTIDYL-PROLYL CIS-TRANS ISOMERASE SLYD"/>
    <property type="match status" value="1"/>
</dbReference>
<keyword evidence="6" id="KW-0143">Chaperone</keyword>
<dbReference type="Gene3D" id="2.40.10.330">
    <property type="match status" value="1"/>
</dbReference>
<evidence type="ECO:0000256" key="5">
    <source>
        <dbReference type="ARBA" id="ARBA00023110"/>
    </source>
</evidence>
<dbReference type="GO" id="GO:0005737">
    <property type="term" value="C:cytoplasm"/>
    <property type="evidence" value="ECO:0007669"/>
    <property type="project" value="UniProtKB-SubCell"/>
</dbReference>
<feature type="domain" description="PPIase FKBP-type" evidence="11">
    <location>
        <begin position="6"/>
        <end position="85"/>
    </location>
</feature>
<dbReference type="Gene3D" id="3.10.50.40">
    <property type="match status" value="1"/>
</dbReference>
<evidence type="ECO:0000256" key="7">
    <source>
        <dbReference type="ARBA" id="ARBA00023235"/>
    </source>
</evidence>
<dbReference type="EC" id="5.2.1.8" evidence="10"/>
<reference evidence="12 13" key="1">
    <citation type="submission" date="2018-03" db="EMBL/GenBank/DDBJ databases">
        <title>Genomic Encyclopedia of Archaeal and Bacterial Type Strains, Phase II (KMG-II): from individual species to whole genera.</title>
        <authorList>
            <person name="Goeker M."/>
        </authorList>
    </citation>
    <scope>NUCLEOTIDE SEQUENCE [LARGE SCALE GENOMIC DNA]</scope>
    <source>
        <strain evidence="12 13">DSM 100214</strain>
    </source>
</reference>
<dbReference type="InterPro" id="IPR001179">
    <property type="entry name" value="PPIase_FKBP_dom"/>
</dbReference>
<keyword evidence="13" id="KW-1185">Reference proteome</keyword>
<comment type="caution">
    <text evidence="12">The sequence shown here is derived from an EMBL/GenBank/DDBJ whole genome shotgun (WGS) entry which is preliminary data.</text>
</comment>
<dbReference type="GO" id="GO:0003755">
    <property type="term" value="F:peptidyl-prolyl cis-trans isomerase activity"/>
    <property type="evidence" value="ECO:0007669"/>
    <property type="project" value="UniProtKB-UniRule"/>
</dbReference>
<comment type="function">
    <text evidence="8">Also involved in hydrogenase metallocenter assembly, probably by participating in the nickel insertion step. This function in hydrogenase biosynthesis requires chaperone activity and the presence of the metal-binding domain, but not PPIase activity.</text>
</comment>
<dbReference type="PROSITE" id="PS50059">
    <property type="entry name" value="FKBP_PPIASE"/>
    <property type="match status" value="1"/>
</dbReference>
<dbReference type="Proteomes" id="UP000247973">
    <property type="component" value="Unassembled WGS sequence"/>
</dbReference>
<proteinExistence type="inferred from homology"/>
<protein>
    <recommendedName>
        <fullName evidence="10">Peptidyl-prolyl cis-trans isomerase</fullName>
        <ecNumber evidence="10">5.2.1.8</ecNumber>
    </recommendedName>
</protein>
<evidence type="ECO:0000256" key="9">
    <source>
        <dbReference type="PROSITE-ProRule" id="PRU00277"/>
    </source>
</evidence>
<accession>A0A2V3PR99</accession>